<feature type="domain" description="Aminotransferase class V" evidence="11">
    <location>
        <begin position="85"/>
        <end position="441"/>
    </location>
</feature>
<keyword evidence="5" id="KW-0808">Transferase</keyword>
<evidence type="ECO:0000256" key="4">
    <source>
        <dbReference type="ARBA" id="ARBA00013558"/>
    </source>
</evidence>
<dbReference type="InterPro" id="IPR016454">
    <property type="entry name" value="Cysteine_dSase"/>
</dbReference>
<dbReference type="EMBL" id="UEYP01000013">
    <property type="protein sequence ID" value="SSC64724.1"/>
    <property type="molecule type" value="Genomic_DNA"/>
</dbReference>
<evidence type="ECO:0000256" key="6">
    <source>
        <dbReference type="ARBA" id="ARBA00022723"/>
    </source>
</evidence>
<dbReference type="Proteomes" id="UP000254764">
    <property type="component" value="Unassembled WGS sequence"/>
</dbReference>
<dbReference type="Gene3D" id="3.90.1150.10">
    <property type="entry name" value="Aspartate Aminotransferase, domain 1"/>
    <property type="match status" value="1"/>
</dbReference>
<dbReference type="SUPFAM" id="SSF53383">
    <property type="entry name" value="PLP-dependent transferases"/>
    <property type="match status" value="1"/>
</dbReference>
<dbReference type="Gene3D" id="3.40.640.10">
    <property type="entry name" value="Type I PLP-dependent aspartate aminotransferase-like (Major domain)"/>
    <property type="match status" value="1"/>
</dbReference>
<accession>A0A376AAB2</accession>
<comment type="catalytic activity">
    <reaction evidence="10">
        <text>(sulfur carrier)-H + L-cysteine = (sulfur carrier)-SH + L-alanine</text>
        <dbReference type="Rhea" id="RHEA:43892"/>
        <dbReference type="Rhea" id="RHEA-COMP:14737"/>
        <dbReference type="Rhea" id="RHEA-COMP:14739"/>
        <dbReference type="ChEBI" id="CHEBI:29917"/>
        <dbReference type="ChEBI" id="CHEBI:35235"/>
        <dbReference type="ChEBI" id="CHEBI:57972"/>
        <dbReference type="ChEBI" id="CHEBI:64428"/>
        <dbReference type="EC" id="2.8.1.7"/>
    </reaction>
</comment>
<dbReference type="PANTHER" id="PTHR11601:SF34">
    <property type="entry name" value="CYSTEINE DESULFURASE"/>
    <property type="match status" value="1"/>
</dbReference>
<keyword evidence="9" id="KW-0411">Iron-sulfur</keyword>
<dbReference type="InterPro" id="IPR015421">
    <property type="entry name" value="PyrdxlP-dep_Trfase_major"/>
</dbReference>
<dbReference type="GO" id="GO:0031071">
    <property type="term" value="F:cysteine desulfurase activity"/>
    <property type="evidence" value="ECO:0007669"/>
    <property type="project" value="UniProtKB-EC"/>
</dbReference>
<sequence>MRASARPRRPSVAARISRRFRNFCQGAVIASVPIRCFGGWLCLDVKSRSTSTLGSSRLGTSRRPSMNEFTQTMPSRVVTDRKSAIYLDHHATTPVDPRILAIAVNAMTSEFGNANGIENVHGETAAALVARARQQVADSLAVEPDEVHFTSGSTEAIQLALAHAVASKDGVLRVAMSRVEHRAVIDTVCHAERLGLAKVFWVEVDQHARLDFASLNAVLDQGIDLLCVMAANNEVGTVYPLEQIADGAHAAGAALLVDATQAIGRIELSATALSWDYLILSGHKIYAPKGVGALISHSFDPTLQFGLQGAHQPTPNVAGIAALGMACRIMKEEGNAESARLGALRDRLQQKLIALAGPVTVNGDENNRLVHNLHVAAPGAPNDLVLARLRGRVSISTGSACNAGAQEPSHVLQAMGLAPDVAETCLRIGLGRFTSEEDVDRAAIEIADAINDVRKTLSGVNNA</sequence>
<evidence type="ECO:0000313" key="12">
    <source>
        <dbReference type="EMBL" id="SSC64724.1"/>
    </source>
</evidence>
<dbReference type="AlphaFoldDB" id="A0A376AAB2"/>
<keyword evidence="13" id="KW-1185">Reference proteome</keyword>
<dbReference type="InterPro" id="IPR015422">
    <property type="entry name" value="PyrdxlP-dep_Trfase_small"/>
</dbReference>
<keyword evidence="7" id="KW-0663">Pyridoxal phosphate</keyword>
<dbReference type="Pfam" id="PF00266">
    <property type="entry name" value="Aminotran_5"/>
    <property type="match status" value="1"/>
</dbReference>
<reference evidence="13" key="1">
    <citation type="submission" date="2018-07" db="EMBL/GenBank/DDBJ databases">
        <authorList>
            <person name="Peiro R."/>
            <person name="Begona"/>
            <person name="Cbmso G."/>
            <person name="Lopez M."/>
            <person name="Gonzalez S."/>
        </authorList>
    </citation>
    <scope>NUCLEOTIDE SEQUENCE [LARGE SCALE GENOMIC DNA]</scope>
</reference>
<keyword evidence="6" id="KW-0479">Metal-binding</keyword>
<evidence type="ECO:0000256" key="7">
    <source>
        <dbReference type="ARBA" id="ARBA00022898"/>
    </source>
</evidence>
<dbReference type="InterPro" id="IPR000192">
    <property type="entry name" value="Aminotrans_V_dom"/>
</dbReference>
<dbReference type="GO" id="GO:0046872">
    <property type="term" value="F:metal ion binding"/>
    <property type="evidence" value="ECO:0007669"/>
    <property type="project" value="UniProtKB-KW"/>
</dbReference>
<keyword evidence="8" id="KW-0408">Iron</keyword>
<evidence type="ECO:0000256" key="10">
    <source>
        <dbReference type="ARBA" id="ARBA00050776"/>
    </source>
</evidence>
<dbReference type="InterPro" id="IPR015424">
    <property type="entry name" value="PyrdxlP-dep_Trfase"/>
</dbReference>
<name>A0A376AAB2_9HYPH</name>
<protein>
    <recommendedName>
        <fullName evidence="4">Cysteine desulfurase</fullName>
    </recommendedName>
</protein>
<evidence type="ECO:0000256" key="9">
    <source>
        <dbReference type="ARBA" id="ARBA00023014"/>
    </source>
</evidence>
<evidence type="ECO:0000256" key="5">
    <source>
        <dbReference type="ARBA" id="ARBA00022679"/>
    </source>
</evidence>
<evidence type="ECO:0000256" key="1">
    <source>
        <dbReference type="ARBA" id="ARBA00001933"/>
    </source>
</evidence>
<evidence type="ECO:0000259" key="11">
    <source>
        <dbReference type="Pfam" id="PF00266"/>
    </source>
</evidence>
<evidence type="ECO:0000256" key="2">
    <source>
        <dbReference type="ARBA" id="ARBA00003120"/>
    </source>
</evidence>
<evidence type="ECO:0000313" key="13">
    <source>
        <dbReference type="Proteomes" id="UP000254764"/>
    </source>
</evidence>
<proteinExistence type="inferred from homology"/>
<gene>
    <name evidence="12" type="ORF">RHIZ70_432</name>
</gene>
<organism evidence="12 13">
    <name type="scientific">Ciceribacter selenitireducens ATCC BAA-1503</name>
    <dbReference type="NCBI Taxonomy" id="1336235"/>
    <lineage>
        <taxon>Bacteria</taxon>
        <taxon>Pseudomonadati</taxon>
        <taxon>Pseudomonadota</taxon>
        <taxon>Alphaproteobacteria</taxon>
        <taxon>Hyphomicrobiales</taxon>
        <taxon>Rhizobiaceae</taxon>
        <taxon>Ciceribacter</taxon>
    </lineage>
</organism>
<comment type="similarity">
    <text evidence="3">Belongs to the class-V pyridoxal-phosphate-dependent aminotransferase family. NifS/IscS subfamily.</text>
</comment>
<evidence type="ECO:0000256" key="8">
    <source>
        <dbReference type="ARBA" id="ARBA00023004"/>
    </source>
</evidence>
<evidence type="ECO:0000256" key="3">
    <source>
        <dbReference type="ARBA" id="ARBA00006490"/>
    </source>
</evidence>
<dbReference type="GO" id="GO:0051536">
    <property type="term" value="F:iron-sulfur cluster binding"/>
    <property type="evidence" value="ECO:0007669"/>
    <property type="project" value="UniProtKB-KW"/>
</dbReference>
<comment type="function">
    <text evidence="2">Catalyzes the removal of elemental sulfur atoms from cysteine to produce alanine. Seems to participate in the biosynthesis of the nitrogenase metalloclusters by providing the inorganic sulfur required for the Fe-S core formation.</text>
</comment>
<comment type="cofactor">
    <cofactor evidence="1">
        <name>pyridoxal 5'-phosphate</name>
        <dbReference type="ChEBI" id="CHEBI:597326"/>
    </cofactor>
</comment>
<dbReference type="PANTHER" id="PTHR11601">
    <property type="entry name" value="CYSTEINE DESULFURYLASE FAMILY MEMBER"/>
    <property type="match status" value="1"/>
</dbReference>
<dbReference type="PIRSF" id="PIRSF005572">
    <property type="entry name" value="NifS"/>
    <property type="match status" value="1"/>
</dbReference>